<dbReference type="Gene3D" id="1.20.920.20">
    <property type="match status" value="1"/>
</dbReference>
<dbReference type="Gene3D" id="1.10.472.130">
    <property type="match status" value="1"/>
</dbReference>
<dbReference type="InterPro" id="IPR024743">
    <property type="entry name" value="Dynein_HC_stalk"/>
</dbReference>
<dbReference type="GO" id="GO:0031514">
    <property type="term" value="C:motile cilium"/>
    <property type="evidence" value="ECO:0007669"/>
    <property type="project" value="UniProtKB-SubCell"/>
</dbReference>
<keyword evidence="11 16" id="KW-0175">Coiled coil</keyword>
<dbReference type="EMBL" id="FN648000">
    <property type="protein sequence ID" value="CBN79844.1"/>
    <property type="molecule type" value="Genomic_DNA"/>
</dbReference>
<dbReference type="Gene3D" id="1.20.58.1120">
    <property type="match status" value="1"/>
</dbReference>
<dbReference type="FunFam" id="3.20.180.20:FF:000003">
    <property type="entry name" value="Dynein heavy chain 12, axonemal"/>
    <property type="match status" value="1"/>
</dbReference>
<dbReference type="FunFam" id="1.20.58.1120:FF:000001">
    <property type="entry name" value="dynein heavy chain 2, axonemal"/>
    <property type="match status" value="1"/>
</dbReference>
<dbReference type="Gene3D" id="1.20.140.100">
    <property type="entry name" value="Dynein heavy chain, N-terminal domain 2"/>
    <property type="match status" value="1"/>
</dbReference>
<dbReference type="InterPro" id="IPR035699">
    <property type="entry name" value="AAA_6"/>
</dbReference>
<evidence type="ECO:0000256" key="10">
    <source>
        <dbReference type="ARBA" id="ARBA00023017"/>
    </source>
</evidence>
<evidence type="ECO:0000256" key="9">
    <source>
        <dbReference type="ARBA" id="ARBA00022846"/>
    </source>
</evidence>
<dbReference type="Gene3D" id="3.10.490.20">
    <property type="match status" value="1"/>
</dbReference>
<dbReference type="FunFam" id="3.10.490.20:FF:000008">
    <property type="entry name" value="dynein heavy chain 2, axonemal"/>
    <property type="match status" value="1"/>
</dbReference>
<dbReference type="GO" id="GO:0005524">
    <property type="term" value="F:ATP binding"/>
    <property type="evidence" value="ECO:0007669"/>
    <property type="project" value="UniProtKB-KW"/>
</dbReference>
<feature type="coiled-coil region" evidence="16">
    <location>
        <begin position="3293"/>
        <end position="3324"/>
    </location>
</feature>
<keyword evidence="15" id="KW-0966">Cell projection</keyword>
<dbReference type="STRING" id="2880.D8LF24"/>
<evidence type="ECO:0000256" key="15">
    <source>
        <dbReference type="ARBA" id="ARBA00023273"/>
    </source>
</evidence>
<evidence type="ECO:0000256" key="16">
    <source>
        <dbReference type="SAM" id="Coils"/>
    </source>
</evidence>
<dbReference type="InterPro" id="IPR041658">
    <property type="entry name" value="AAA_lid_11"/>
</dbReference>
<accession>D8LF24</accession>
<dbReference type="Pfam" id="PF18198">
    <property type="entry name" value="AAA_lid_11"/>
    <property type="match status" value="1"/>
</dbReference>
<protein>
    <submittedName>
        <fullName evidence="19">Dynein heavy chain</fullName>
    </submittedName>
</protein>
<dbReference type="InterPro" id="IPR026983">
    <property type="entry name" value="DHC"/>
</dbReference>
<evidence type="ECO:0000256" key="3">
    <source>
        <dbReference type="ARBA" id="ARBA00008887"/>
    </source>
</evidence>
<dbReference type="Gene3D" id="6.10.140.1060">
    <property type="match status" value="1"/>
</dbReference>
<dbReference type="Gene3D" id="1.10.8.720">
    <property type="entry name" value="Region D6 of dynein motor"/>
    <property type="match status" value="1"/>
</dbReference>
<dbReference type="Pfam" id="PF03028">
    <property type="entry name" value="Dynein_heavy"/>
    <property type="match status" value="1"/>
</dbReference>
<dbReference type="FunFam" id="1.20.920.30:FF:000005">
    <property type="entry name" value="Dynein, axonemal, heavy chain 2"/>
    <property type="match status" value="1"/>
</dbReference>
<dbReference type="Pfam" id="PF17852">
    <property type="entry name" value="Dynein_AAA_lid"/>
    <property type="match status" value="1"/>
</dbReference>
<dbReference type="InterPro" id="IPR013602">
    <property type="entry name" value="Dynein_heavy_linker"/>
</dbReference>
<dbReference type="Gene3D" id="3.40.50.300">
    <property type="entry name" value="P-loop containing nucleotide triphosphate hydrolases"/>
    <property type="match status" value="5"/>
</dbReference>
<dbReference type="PANTHER" id="PTHR46961">
    <property type="entry name" value="DYNEIN HEAVY CHAIN 1, AXONEMAL-LIKE PROTEIN"/>
    <property type="match status" value="1"/>
</dbReference>
<dbReference type="Gene3D" id="3.20.180.20">
    <property type="entry name" value="Dynein heavy chain, N-terminal domain 2"/>
    <property type="match status" value="1"/>
</dbReference>
<dbReference type="Pfam" id="PF08393">
    <property type="entry name" value="DHC_N2"/>
    <property type="match status" value="1"/>
</dbReference>
<keyword evidence="5" id="KW-0493">Microtubule</keyword>
<dbReference type="Proteomes" id="UP000002630">
    <property type="component" value="Linkage Group LG11"/>
</dbReference>
<dbReference type="Gene3D" id="1.10.8.710">
    <property type="match status" value="1"/>
</dbReference>
<dbReference type="InterPro" id="IPR041589">
    <property type="entry name" value="DNAH3_AAA_lid_1"/>
</dbReference>
<comment type="subcellular location">
    <subcellularLocation>
        <location evidence="1">Cell projection</location>
        <location evidence="1">Cilium</location>
        <location evidence="1">Flagellum</location>
    </subcellularLocation>
    <subcellularLocation>
        <location evidence="2">Cytoplasm</location>
        <location evidence="2">Cytoskeleton</location>
        <location evidence="2">Cilium axoneme</location>
    </subcellularLocation>
</comment>
<dbReference type="SMART" id="SM00382">
    <property type="entry name" value="AAA"/>
    <property type="match status" value="2"/>
</dbReference>
<evidence type="ECO:0000256" key="6">
    <source>
        <dbReference type="ARBA" id="ARBA00022737"/>
    </source>
</evidence>
<evidence type="ECO:0000256" key="13">
    <source>
        <dbReference type="ARBA" id="ARBA00023175"/>
    </source>
</evidence>
<dbReference type="InterPro" id="IPR041466">
    <property type="entry name" value="Dynein_AAA5_ext"/>
</dbReference>
<dbReference type="InterPro" id="IPR041228">
    <property type="entry name" value="Dynein_C"/>
</dbReference>
<dbReference type="GO" id="GO:0045505">
    <property type="term" value="F:dynein intermediate chain binding"/>
    <property type="evidence" value="ECO:0007669"/>
    <property type="project" value="InterPro"/>
</dbReference>
<dbReference type="Pfam" id="PF12774">
    <property type="entry name" value="AAA_6"/>
    <property type="match status" value="1"/>
</dbReference>
<feature type="compositionally biased region" description="Basic and acidic residues" evidence="17">
    <location>
        <begin position="1"/>
        <end position="22"/>
    </location>
</feature>
<evidence type="ECO:0000256" key="8">
    <source>
        <dbReference type="ARBA" id="ARBA00022840"/>
    </source>
</evidence>
<dbReference type="InterPro" id="IPR043157">
    <property type="entry name" value="Dynein_AAA1S"/>
</dbReference>
<evidence type="ECO:0000313" key="19">
    <source>
        <dbReference type="EMBL" id="CBN79844.1"/>
    </source>
</evidence>
<dbReference type="OMA" id="VKIVMAY"/>
<dbReference type="Pfam" id="PF12780">
    <property type="entry name" value="AAA_8"/>
    <property type="match status" value="1"/>
</dbReference>
<keyword evidence="9" id="KW-0282">Flagellum</keyword>
<feature type="compositionally biased region" description="Low complexity" evidence="17">
    <location>
        <begin position="508"/>
        <end position="517"/>
    </location>
</feature>
<keyword evidence="10" id="KW-0243">Dynein</keyword>
<dbReference type="SUPFAM" id="SSF52540">
    <property type="entry name" value="P-loop containing nucleoside triphosphate hydrolases"/>
    <property type="match status" value="4"/>
</dbReference>
<keyword evidence="8" id="KW-0067">ATP-binding</keyword>
<dbReference type="InterPro" id="IPR003593">
    <property type="entry name" value="AAA+_ATPase"/>
</dbReference>
<feature type="region of interest" description="Disordered" evidence="17">
    <location>
        <begin position="1"/>
        <end position="23"/>
    </location>
</feature>
<dbReference type="InterPro" id="IPR027417">
    <property type="entry name" value="P-loop_NTPase"/>
</dbReference>
<evidence type="ECO:0000259" key="18">
    <source>
        <dbReference type="SMART" id="SM00382"/>
    </source>
</evidence>
<dbReference type="Pfam" id="PF12775">
    <property type="entry name" value="AAA_7"/>
    <property type="match status" value="1"/>
</dbReference>
<dbReference type="FunFam" id="3.40.50.300:FF:000044">
    <property type="entry name" value="Dynein heavy chain 5, axonemal"/>
    <property type="match status" value="1"/>
</dbReference>
<evidence type="ECO:0000256" key="2">
    <source>
        <dbReference type="ARBA" id="ARBA00004430"/>
    </source>
</evidence>
<keyword evidence="20" id="KW-1185">Reference proteome</keyword>
<dbReference type="InterPro" id="IPR042222">
    <property type="entry name" value="Dynein_2_N"/>
</dbReference>
<dbReference type="Gene3D" id="1.10.287.2620">
    <property type="match status" value="1"/>
</dbReference>
<sequence>MSRVADEQHASGRSPFDGREPRFGTFRGEASLAQVHLQDAPSAWTYERRASVKLAKSQLRTVRASFENPSLEPKVQAPFETRPGEIPRRIQIERKRRLYLQHRIDALLLERGIDHSQPPKSALAFLSPSIPPMPVEVFDNYDFEVRSPENWLSLAQDSEGNVVGLPGRALFLQPDQTGSWRECKVMDYDANSGEWVVEWLEGTTKERDTQQKLPRLSVYLKAEDPFNFADRVANAHASREEAELTILYNFYIDCMPSDDMAELEGEEISRITALCSRACSAEGSTGDMPGLMEEVNVDYLRTMNKIVLGTQTKEGTVYIGFEDFQERSRDFCFSSFLTKPEIIKIVVQIRSECRRVLDLSLFHMVPKSVHLEDFVSLQNQATQTTSLDLKEQWVINIVNFIRHHLKDVKKGWFNLDETSNEVYGFSKLRRFLAYVNFMTQDTLRFLVQASLDEFVRFLLRACLHDARIVSSNKVVLKIPILPDRPSQEDQTKTSSPVPGLPLEPSPSPRGGCSSGSDSNDDGSQREEEGDGGGESGGGVATEATPPAPNFPDEAAPIPQVWSEGRTVWKGDTLRALRAPLFVVEIAVVGDKGSEVFAYSQRLPAVKEAALALIDKAIASTQNMVRVERRVMKKLFWSHDPVMSSVYSSEDWVQHLRETVAVALDRAVKPATEYLETLEPFVEFLNVDVNEYLCETEAAMTKAETGEFLFDDLRQLAANHAQQKIEFEKLIPENISLGLFVVSMSKIRQRLSSKHQDIAERLTLMLTKSVKDQAQTTIGSFETIYRRLHAPIENIEQLTEMQEYMASTANMVSELQGSIDTTMSAFDVIGTAKTPLDDTTMSMKWEVFGWPQKIAAKIQLREVANAQLKLSYQHAMEEEQTEYVERLKSLQDQVNKMSHFTDLSKVEQVSSMVRRMEKDIEECSDQAILFNSREQLFAKETTEYDLLADVQKSFEPYCDLWKRVDDWMTWHKGWMNDSFLSLDAEEVEKNVTVVSKALIKAGRFFEANGLEGCSKIASSVREQVDEFLPFLPVITGLRTAGMRDRHWDLLSEKLGVDLHPDDSYTLTMVIEQELHKNAEVITKVSETASKEFAIESALDKMQGAWATVKLNTEEYRETGTSILKGVDDYMSLLDEHITMTQAMTFSTFKGPFEERIENWNNTLQVVSELIDEWLAVQRNWLYLQPIFDSEDINKQLPAEGKRFSSVDKHWRATMASAGGGALCIRFCNDAKLLDKFRESAKLLDMVQKGLSDYLETKRAGFSRFYFLSNDELLEILSQTKDPLRVQPHLRKCFEGIKTVDFADDLTIHGMISSEGEKVPFKAPVDPNGKNIENWMVEVCDMMCASVREQMMLGVNDYLVIDRTQWMQNWPGQIVLNGSQVHWTAETEAAMLEGGNEGVHRYYEQLIGQLNDMVYLIRGQLSKMARVTIGALAVIDVHARDVMKKMADAGVAAATDFDWASQMRFYWRGDDETGHLKVVMVSSERQYGYEYLGNSFRLVITPLTDKCYLTIMSALQMILGGAPAGPAGTGKTETTKDLAKALAKQCVVFNCSDGLDYLAMGKFFKGLASSGAWACFDEFNRINIEVLSVIAQQIMTLQGAVQRGEKRVIFEDTDIFVNPDFAVFITMNPGYAGRSALPDNLEALFRPVAMMVPDYALIGEIMLFSFGYLENRKCAQKMVATFRLCSEQLSAQDHYDYGMRAVKTVISAAGNLKRASPEANEEALLLRALQDVNVPKFLAHDLPLFGGILSDLFPGIERPAFDYGPLLNSLKLAMQNQGLQPVPIFLTKAIELYEMICVRHGLMVVGPTGGGKSKNIAVLKEALTHLKRLGVEGERYEKVETFHLNPKSITMGQLYGEFDDNTHEWQDGVLADLVRSCARKEVPDLQWVLFDGPVDAIWIENMNTVLDDNKKLCLTSGEIMSLSEPMTMMFEPEDLAVASPATVSRCGMIYMEPKSLGFDPLVQSWLVQLPDVIGAGERVTLSRLFDTYVASTLSALRRFCFEPLPSVDGCLVQGLMNILDCYFEEFRPFEGVVRKTPEATENLKKSVEPLFMFALVWSVLATVDRKGREFMDQFIRGEMRSSGAAKPFPEGELVYDFCFDQETMEWVPWMDTVAPYKHDPKLEFCELIIPTVDSVRYTYLLNLLIAGDKHVLMTGPTGTGKTVNVVQHLQTGVSDSFVPLCLAFSAQTSANQTQDLIDGKCEKRRKGVFGPTAGKKFILFVDDVNMPTKEFYGAQPPIELLRQWFDNGGWYDRKALQFRQIIDVVFVCACGPPGGGRNPVTARFFRHFNIVAYTAMQDDSMTLIFRTIFGNFLERFSAECKTLAEPIVAATVGMYNTILADLRPTPAKSHYTYNLRDLSKVFQGMLMMDHRRVSTAADLARVWVHETRRVFADRLISYEDKDWFEDLAKKQGAEHLGLDWDETIGAPGTKRSFLMYADFLIPGAEPKIYEEVKDFENLQSTVEEYLGEFNGESKQPMHLVMFGDAIEHVSRISRVIRQPMGNALLLGVGGSGRQSLTRLATFMADFVLFQIEIAKNYGTVEWHEDLKVCLMQAGVDDKSVVFLFNDTQIVNEGMLEDVNNILNSGDVPNLYGPEEMDRIMTACRPICAKKRIPATKLNVFGQYINRVRANIHIVLCMSPLGEAFRTRLRMFPSIVNCCTIDWFMEWPDEALKSVATRSLSESKLDLGENERKVVEMVKHVHQSVAKESLEFLSSLRRYNYVTPTSYLEVLSTYRNVLTMKRLEVGTLKNRLQVGLDKIISTQEQVGGLQEQLTAMEPVLIKTQAEVEVMIVTIMQDKEEAGKTQKTVEGQEAVAQEKAAATKAIADDAQRDLDEALPALDVAVACLKDLKKNDIDEVKSLGKPPYGVKLTMEATCIMFGIKPDKINDPDNPGKKINDWFGAAKKTLLSNANKLLQDMQEFDKDNIPDKVIAAIDPFVVNPDFEAKQIEKASKACTAICLWVRAMHKYNMVAKQVEPKRKLLAEKQIELDVTMAELAQAQSVLKETLAKVAALEAQFDEANTKKEKLVADVEECRARLDRAQKLIGGLGGEKDRWTVSVAQLTKDYENLVGDVLVSAGMIAYSGPFTPDFRQKLVKGWQEKLVELDIPHSDGCDVRLTLADPVQIRGWAIVGLPSDGHSIENGIFMSLARRYPLLIDPQGQANRYIKNMGKDPSFSLNGIDVIKLSDKNFLRTLENGIRFGRWVLLENVQEALDAALEPLLLQQKFKQGGTEMIKVGDSTIPWNDQFRFFMTTKLSNPHYPPEVSVKVSLLNFAITFTGLEDQLLGVVVVEEMPEMQEKKNTLVVANAKMKKELQEIENRILFLLSNSKGNILDDHELIETLASSKKTSTEITLKVAEAEVTEKEIDLNREGYRPVAYRGAIMYFCVRDFNVVDPMYQYSLQWFTNLFVQGIRLSEKSDVLEERLEELNNFFTYYVYTNVCRSLFEKDKLLFSFLITVRVLQGDNLIDDNEWSFLISGKTYTPVQAGENPGPDWIDARMWSEVQALAGLPAFEGLAASFAGPLLEDFKSMYDHMEPQTLPFPGEWEGKLNPLQRLCMLRCVRADKMPDAILSYVINSLGKEFVEPPPFDLESCFQDSTVLTPLIFVLSKGSDPTKAFYQFAAQMRFDKKVKGLSLGQGQGLKATRLIEEASQKGTWVYLQNCHLYISWLAELERMCEELSPETVHKDFRLWLTSMPCKEFPVSILQNGVKMTNEPPKGLKANLKSAYYKLDNNKLSVTASPTVYKKLLFALCFFHASVQERRKFGPLGWNVPYEFNDTDLDISKGQLEIFLDSYEEVPYRVLNFLTSYINYGGRVTDYIDLRTIDVIMRTFYTPRVLDSDYSFDEDGIYPSINYNPDDPHRSYMENIEAMPMTAGPGVFGLHENANIACALAETFVIFDTVLLMESGGGGGGGAGGEAALWAEAKSIEDQLTEKGGQFDIEAITMQYPVVYEESMNTVLVQECIRYNKLIDVMEQSLPELQKALKGLVVMSGELEAVGKAIALNAVPESWEAKAYPSMKPLSAWVADVMCRIDFIRDWIDKGIPAVFWISGFYFPQAFLTGTLQNFARRMKFAIDTVQFNFLIVETPWEELTERPQDGAYIRGLFLEGGRWDSEVASLNDSRPKQLYTPLPVLHLDPEQHRRNPDKGVYRCPVYKVLSRRGTLSTTGHSTNFVMWIDLPSNRADFINNAGSSDQETWVKAGVAAFTSLKY</sequence>
<evidence type="ECO:0000256" key="5">
    <source>
        <dbReference type="ARBA" id="ARBA00022701"/>
    </source>
</evidence>
<feature type="region of interest" description="Disordered" evidence="17">
    <location>
        <begin position="484"/>
        <end position="558"/>
    </location>
</feature>
<dbReference type="FunFam" id="1.10.8.710:FF:000004">
    <property type="entry name" value="Dynein axonemal heavy chain 6"/>
    <property type="match status" value="1"/>
</dbReference>
<dbReference type="Pfam" id="PF12777">
    <property type="entry name" value="MT"/>
    <property type="match status" value="1"/>
</dbReference>
<evidence type="ECO:0000313" key="20">
    <source>
        <dbReference type="Proteomes" id="UP000002630"/>
    </source>
</evidence>
<dbReference type="Pfam" id="PF12781">
    <property type="entry name" value="AAA_9"/>
    <property type="match status" value="1"/>
</dbReference>
<dbReference type="FunFam" id="1.10.8.720:FF:000001">
    <property type="entry name" value="dynein heavy chain 7, axonemal"/>
    <property type="match status" value="1"/>
</dbReference>
<dbReference type="Gene3D" id="1.10.8.1220">
    <property type="match status" value="1"/>
</dbReference>
<dbReference type="InterPro" id="IPR042228">
    <property type="entry name" value="Dynein_linker_3"/>
</dbReference>
<feature type="domain" description="AAA+ ATPase" evidence="18">
    <location>
        <begin position="2145"/>
        <end position="2292"/>
    </location>
</feature>
<evidence type="ECO:0000256" key="17">
    <source>
        <dbReference type="SAM" id="MobiDB-lite"/>
    </source>
</evidence>
<dbReference type="FunFam" id="3.40.50.300:FF:001145">
    <property type="entry name" value="Putative dynein heavy chain"/>
    <property type="match status" value="1"/>
</dbReference>
<evidence type="ECO:0000256" key="12">
    <source>
        <dbReference type="ARBA" id="ARBA00023069"/>
    </source>
</evidence>
<name>D8LF24_ECTSI</name>
<keyword evidence="13" id="KW-0505">Motor protein</keyword>
<dbReference type="OrthoDB" id="447173at2759"/>
<dbReference type="FunFam" id="3.40.50.300:FF:002141">
    <property type="entry name" value="Dynein heavy chain"/>
    <property type="match status" value="1"/>
</dbReference>
<dbReference type="Gene3D" id="1.20.920.30">
    <property type="match status" value="1"/>
</dbReference>
<dbReference type="FunFam" id="1.10.8.1220:FF:000001">
    <property type="entry name" value="Dynein axonemal heavy chain 5"/>
    <property type="match status" value="1"/>
</dbReference>
<dbReference type="InterPro" id="IPR042219">
    <property type="entry name" value="AAA_lid_11_sf"/>
</dbReference>
<dbReference type="EMBL" id="FN649736">
    <property type="protein sequence ID" value="CBN79844.1"/>
    <property type="molecule type" value="Genomic_DNA"/>
</dbReference>
<feature type="coiled-coil region" evidence="16">
    <location>
        <begin position="872"/>
        <end position="925"/>
    </location>
</feature>
<dbReference type="FunFam" id="1.10.287.2620:FF:000002">
    <property type="entry name" value="Dynein heavy chain 2, axonemal"/>
    <property type="match status" value="1"/>
</dbReference>
<dbReference type="Pfam" id="PF17857">
    <property type="entry name" value="AAA_lid_1"/>
    <property type="match status" value="1"/>
</dbReference>
<dbReference type="InParanoid" id="D8LF24"/>
<dbReference type="InterPro" id="IPR024317">
    <property type="entry name" value="Dynein_heavy_chain_D4_dom"/>
</dbReference>
<keyword evidence="4" id="KW-0963">Cytoplasm</keyword>
<feature type="compositionally biased region" description="Pro residues" evidence="17">
    <location>
        <begin position="498"/>
        <end position="507"/>
    </location>
</feature>
<dbReference type="FunFam" id="1.20.140.100:FF:000004">
    <property type="entry name" value="Dynein axonemal heavy chain 6"/>
    <property type="match status" value="1"/>
</dbReference>
<dbReference type="GO" id="GO:0005874">
    <property type="term" value="C:microtubule"/>
    <property type="evidence" value="ECO:0007669"/>
    <property type="project" value="UniProtKB-KW"/>
</dbReference>
<evidence type="ECO:0000256" key="11">
    <source>
        <dbReference type="ARBA" id="ARBA00023054"/>
    </source>
</evidence>
<dbReference type="eggNOG" id="KOG3595">
    <property type="taxonomic scope" value="Eukaryota"/>
</dbReference>
<dbReference type="Pfam" id="PF18199">
    <property type="entry name" value="Dynein_C"/>
    <property type="match status" value="1"/>
</dbReference>
<dbReference type="GO" id="GO:0003341">
    <property type="term" value="P:cilium movement"/>
    <property type="evidence" value="ECO:0007669"/>
    <property type="project" value="UniProtKB-ARBA"/>
</dbReference>
<dbReference type="GO" id="GO:0051959">
    <property type="term" value="F:dynein light intermediate chain binding"/>
    <property type="evidence" value="ECO:0007669"/>
    <property type="project" value="InterPro"/>
</dbReference>
<reference evidence="19 20" key="1">
    <citation type="journal article" date="2010" name="Nature">
        <title>The Ectocarpus genome and the independent evolution of multicellularity in brown algae.</title>
        <authorList>
            <person name="Cock J.M."/>
            <person name="Sterck L."/>
            <person name="Rouze P."/>
            <person name="Scornet D."/>
            <person name="Allen A.E."/>
            <person name="Amoutzias G."/>
            <person name="Anthouard V."/>
            <person name="Artiguenave F."/>
            <person name="Aury J.M."/>
            <person name="Badger J.H."/>
            <person name="Beszteri B."/>
            <person name="Billiau K."/>
            <person name="Bonnet E."/>
            <person name="Bothwell J.H."/>
            <person name="Bowler C."/>
            <person name="Boyen C."/>
            <person name="Brownlee C."/>
            <person name="Carrano C.J."/>
            <person name="Charrier B."/>
            <person name="Cho G.Y."/>
            <person name="Coelho S.M."/>
            <person name="Collen J."/>
            <person name="Corre E."/>
            <person name="Da Silva C."/>
            <person name="Delage L."/>
            <person name="Delaroque N."/>
            <person name="Dittami S.M."/>
            <person name="Doulbeau S."/>
            <person name="Elias M."/>
            <person name="Farnham G."/>
            <person name="Gachon C.M."/>
            <person name="Gschloessl B."/>
            <person name="Heesch S."/>
            <person name="Jabbari K."/>
            <person name="Jubin C."/>
            <person name="Kawai H."/>
            <person name="Kimura K."/>
            <person name="Kloareg B."/>
            <person name="Kupper F.C."/>
            <person name="Lang D."/>
            <person name="Le Bail A."/>
            <person name="Leblanc C."/>
            <person name="Lerouge P."/>
            <person name="Lohr M."/>
            <person name="Lopez P.J."/>
            <person name="Martens C."/>
            <person name="Maumus F."/>
            <person name="Michel G."/>
            <person name="Miranda-Saavedra D."/>
            <person name="Morales J."/>
            <person name="Moreau H."/>
            <person name="Motomura T."/>
            <person name="Nagasato C."/>
            <person name="Napoli C.A."/>
            <person name="Nelson D.R."/>
            <person name="Nyvall-Collen P."/>
            <person name="Peters A.F."/>
            <person name="Pommier C."/>
            <person name="Potin P."/>
            <person name="Poulain J."/>
            <person name="Quesneville H."/>
            <person name="Read B."/>
            <person name="Rensing S.A."/>
            <person name="Ritter A."/>
            <person name="Rousvoal S."/>
            <person name="Samanta M."/>
            <person name="Samson G."/>
            <person name="Schroeder D.C."/>
            <person name="Segurens B."/>
            <person name="Strittmatter M."/>
            <person name="Tonon T."/>
            <person name="Tregear J.W."/>
            <person name="Valentin K."/>
            <person name="von Dassow P."/>
            <person name="Yamagishi T."/>
            <person name="Van de Peer Y."/>
            <person name="Wincker P."/>
        </authorList>
    </citation>
    <scope>NUCLEOTIDE SEQUENCE [LARGE SCALE GENOMIC DNA]</scope>
    <source>
        <strain evidence="20">Ec32 / CCAP1310/4</strain>
    </source>
</reference>
<comment type="similarity">
    <text evidence="3">Belongs to the dynein heavy chain family.</text>
</comment>
<dbReference type="InterPro" id="IPR043160">
    <property type="entry name" value="Dynein_C_barrel"/>
</dbReference>
<keyword evidence="14" id="KW-0206">Cytoskeleton</keyword>
<feature type="domain" description="AAA+ ATPase" evidence="18">
    <location>
        <begin position="1517"/>
        <end position="1654"/>
    </location>
</feature>
<keyword evidence="12" id="KW-0969">Cilium</keyword>
<gene>
    <name evidence="19" type="primary">DYHC3</name>
    <name evidence="19" type="ORF">Esi_0014_0201</name>
</gene>
<evidence type="ECO:0000256" key="14">
    <source>
        <dbReference type="ARBA" id="ARBA00023212"/>
    </source>
</evidence>
<dbReference type="GO" id="GO:0008569">
    <property type="term" value="F:minus-end-directed microtubule motor activity"/>
    <property type="evidence" value="ECO:0007669"/>
    <property type="project" value="InterPro"/>
</dbReference>
<dbReference type="FunFam" id="3.40.50.300:FF:000362">
    <property type="entry name" value="Dynein, axonemal, heavy chain 6"/>
    <property type="match status" value="1"/>
</dbReference>
<keyword evidence="7" id="KW-0547">Nucleotide-binding</keyword>
<evidence type="ECO:0000256" key="7">
    <source>
        <dbReference type="ARBA" id="ARBA00022741"/>
    </source>
</evidence>
<evidence type="ECO:0000256" key="4">
    <source>
        <dbReference type="ARBA" id="ARBA00022490"/>
    </source>
</evidence>
<dbReference type="FunFam" id="1.20.1270.280:FF:000001">
    <property type="entry name" value="dynein heavy chain 7, axonemal"/>
    <property type="match status" value="1"/>
</dbReference>
<dbReference type="FunFam" id="3.40.50.300:FF:000353">
    <property type="entry name" value="Dynein axonemal heavy chain 1"/>
    <property type="match status" value="1"/>
</dbReference>
<keyword evidence="6" id="KW-0677">Repeat</keyword>
<proteinExistence type="inferred from homology"/>
<dbReference type="PANTHER" id="PTHR46961:SF5">
    <property type="entry name" value="DYNEIN AXONEMAL HEAVY CHAIN 1"/>
    <property type="match status" value="1"/>
</dbReference>
<dbReference type="Gene3D" id="1.20.1270.280">
    <property type="match status" value="1"/>
</dbReference>
<feature type="coiled-coil region" evidence="16">
    <location>
        <begin position="2993"/>
        <end position="3041"/>
    </location>
</feature>
<dbReference type="GO" id="GO:0005858">
    <property type="term" value="C:axonemal dynein complex"/>
    <property type="evidence" value="ECO:0007669"/>
    <property type="project" value="UniProtKB-ARBA"/>
</dbReference>
<dbReference type="InterPro" id="IPR035706">
    <property type="entry name" value="AAA_9"/>
</dbReference>
<dbReference type="FunFam" id="1.20.920.20:FF:000006">
    <property type="entry name" value="Dynein, axonemal, heavy chain 6"/>
    <property type="match status" value="1"/>
</dbReference>
<organism evidence="19 20">
    <name type="scientific">Ectocarpus siliculosus</name>
    <name type="common">Brown alga</name>
    <name type="synonym">Conferva siliculosa</name>
    <dbReference type="NCBI Taxonomy" id="2880"/>
    <lineage>
        <taxon>Eukaryota</taxon>
        <taxon>Sar</taxon>
        <taxon>Stramenopiles</taxon>
        <taxon>Ochrophyta</taxon>
        <taxon>PX clade</taxon>
        <taxon>Phaeophyceae</taxon>
        <taxon>Ectocarpales</taxon>
        <taxon>Ectocarpaceae</taxon>
        <taxon>Ectocarpus</taxon>
    </lineage>
</organism>
<dbReference type="InterPro" id="IPR004273">
    <property type="entry name" value="Dynein_heavy_D6_P-loop"/>
</dbReference>
<evidence type="ECO:0000256" key="1">
    <source>
        <dbReference type="ARBA" id="ARBA00004230"/>
    </source>
</evidence>